<dbReference type="GO" id="GO:0005856">
    <property type="term" value="C:cytoskeleton"/>
    <property type="evidence" value="ECO:0007669"/>
    <property type="project" value="TreeGrafter"/>
</dbReference>
<dbReference type="HOGENOM" id="CLU_001004_0_0_1"/>
<proteinExistence type="predicted"/>
<name>A0A0D1VU12_9EURO</name>
<feature type="coiled-coil region" evidence="2">
    <location>
        <begin position="1487"/>
        <end position="1668"/>
    </location>
</feature>
<feature type="compositionally biased region" description="Polar residues" evidence="3">
    <location>
        <begin position="515"/>
        <end position="527"/>
    </location>
</feature>
<feature type="region of interest" description="Disordered" evidence="3">
    <location>
        <begin position="240"/>
        <end position="297"/>
    </location>
</feature>
<evidence type="ECO:0000256" key="3">
    <source>
        <dbReference type="SAM" id="MobiDB-lite"/>
    </source>
</evidence>
<feature type="compositionally biased region" description="Basic and acidic residues" evidence="3">
    <location>
        <begin position="1132"/>
        <end position="1145"/>
    </location>
</feature>
<feature type="compositionally biased region" description="Basic and acidic residues" evidence="3">
    <location>
        <begin position="1016"/>
        <end position="1031"/>
    </location>
</feature>
<dbReference type="PANTHER" id="PTHR32083:SF0">
    <property type="entry name" value="CILIA AND FLAGELLA-ASSOCIATED PROTEIN 58"/>
    <property type="match status" value="1"/>
</dbReference>
<feature type="coiled-coil region" evidence="2">
    <location>
        <begin position="1924"/>
        <end position="1951"/>
    </location>
</feature>
<feature type="region of interest" description="Disordered" evidence="3">
    <location>
        <begin position="653"/>
        <end position="702"/>
    </location>
</feature>
<feature type="compositionally biased region" description="Basic and acidic residues" evidence="3">
    <location>
        <begin position="2123"/>
        <end position="2136"/>
    </location>
</feature>
<feature type="compositionally biased region" description="Polar residues" evidence="3">
    <location>
        <begin position="2067"/>
        <end position="2080"/>
    </location>
</feature>
<feature type="region of interest" description="Disordered" evidence="3">
    <location>
        <begin position="985"/>
        <end position="1202"/>
    </location>
</feature>
<sequence length="2217" mass="245555">MNLEAVDPEALPSRVHPQTDFDLLPFEPVSLSSSKAHSPASTLSEHGWISPFGLPPLPNLYRERGQSEILKSQEFHRQRAESGAYYAAAWGSPYATPSPRRSPFPNYLSDQRAAVDVTPAALQSATPLVTARAPVDRERSRSQNLGVLKNRPQLKKELSNPLSERFNWLSESEESDTGATAQEEDKTPTRRGYLDSWGLSPLSTVRRAPSRHRIKESLATITPETFNEPRILPEVIAHHPQTLPPSSEETMAETEPGGADMAEGPPPEVPSRASGTEEEQKTPDIPATMQRPRPASLQSYQRLKKKVMWKGKACVIALPLTDRESAGLPPPLSPQDVQKRITEWISAGYNVNGFELAEDAPGKLVEAGGQSRTVYPDPSEMQAERRMRDYHVRIPDQNEWDAWVNYLKEEKLRALGVSPSISEAPPSTRSPLFSPPLSRVSSGYPGLAASPPVGSPLSGSNSFRATSNTFSPSLMSSAGISPQPGSVTSSQVNGMPRPLQGHGSKPSVAIPSSYGRITSPSDNTNPFASAPRPNIHSFSSRQNSFSPNQPLQLPNVGDILFPPPRQRSADLRGTNAHIVPEQGRPVQPQLEAQAPAPGHRHQETLHSVLAQQVDGQVRTPEYHEATPPFIEIAHPTPKSHRQNLSMALQREIDAAEAASRDQDAVEGDAPRKESTLDESSHEEPPILRRPETLSAADERSDIETNPSMAATPMLMDDKNPFVNWQALSDAAKAEPKSLAEAGQSTSKLNVEAKEFDPQGGFSSSNFSFGGGAFNGFGLSEPAPAPQTKKPADGSRLSLNADAPAFTPSFLSQTESKETSFSFSSATFNVAAPVFKPSGLLEPTIRDNVGSSGGESPNNTNSIFGNVVVDPSSKVFRRTGKPVSIRDPTPENRRQESPKPADDGNDSDSGSDSDSGRPTVPIERQKRARRHDSDGDRSPVYADSAPFRHTRILSEIVDDVDQNGPTTETLEKPFDGWAYIPADEAPLDITSEQAPTEKVTDKVDETGGKFTFQTQDDAARFTEARPPFDTDRPLSYGELDEPDVHGEAENHEAESESHMDSPNEVEQKSRSSLSALAKPFEFRPPPSSPHAPSSAMMPRQSQGLEASRYATSVTPPRSSADFSHSSPPADLYHYAEKDSDTVHDGEEIVEVFEENSSEEDAEPKQNYPRTDQQTGALAPRDQEVEDGADHSEVITRHQDEPMPSFEEIDAVMKQFEEDPELGIERNDTPVQSTPLVDMGLGPDLRSDAPSPSPPRTRAVNPPEVESAYSRSLGLGIGVHNLNTGRDNVSDWGDVLPVADQEKLPLRSQFFDGHVNDLVDGILENRLEPLERALQTIQHSLTLMATGSRPKSSGRSVSTEVKNSDADDEDDYDAYEGFESYRTRSPLARRNERKQDQIRAAVAGALAAYQPQQPSFDVTEFNTMLQELRQLAQQTGSQDTQNQLKSIVEDVISHHPRLRGLRVQQDHDQKFKPQIDGLETMLKISKEHAAEEAQLRRKAEDEITELKLRLRIAEEEAAEHRESSEEAQQTLMAFVEEKKSYERLQDEAEAMTLKNTALEKTLEEYRMSSDQWREDIRLERENTKELRSALQDLQQHLEEQSHSRQSLRGKVERLQAQMTHTVQELHTEQAEWRHKEHDLQSKLALMQNELDQEKRQRENFEEELNILDKEHKANLQYKILQEQGRAEISRLDELVAVLREDNRALDTKAFNLDRELAHVRNSREAELATATTQLQAELESARTQLERIRTDSEAQISRLQSRLDHAELDIEDQKAQHDALLSETIEAHKDALREANEKRETALEDQHQTHEKKLNDLRDRHTRELHNSFDTRTRIEHHLNERLSLSDDKVKHLESKVTDLEERLEITKSAARAAVEAATAKGINLPTPAPSVIASPPQRATSASISFVKGTELPEKISPQALRESIMVLQDQLQNREQKIERLEAELAAIDKEAPTKVKERDTEISWLRELLNVRVDDLEDIINTVSQPEFDRETVKDAAIRLRANLQMEQQLKERAEVGLTGALPSLSALTSYAQSPRALPMAAAAAWGNWRKARDTSIGALSDLASNLGNQTPSRSTIGSPASFLSGIMTPPGTTQKPPAAGELSVPPPSMRPLAAAAQARKSSSEARKTSLEARPLRAYNSQPRALSSRQREKRAESPQPPTDSSPRDESPHTPIQAKRPSLNFSDDFDEDASPLDGKDTRRLQELETATEQDGSA</sequence>
<gene>
    <name evidence="4" type="ORF">PV11_07189</name>
</gene>
<evidence type="ECO:0000313" key="4">
    <source>
        <dbReference type="EMBL" id="KIV79640.1"/>
    </source>
</evidence>
<feature type="compositionally biased region" description="Polar residues" evidence="3">
    <location>
        <begin position="2140"/>
        <end position="2149"/>
    </location>
</feature>
<dbReference type="OrthoDB" id="1293114at2759"/>
<feature type="compositionally biased region" description="Polar residues" evidence="3">
    <location>
        <begin position="1343"/>
        <end position="1359"/>
    </location>
</feature>
<dbReference type="STRING" id="1016849.A0A0D1VU12"/>
<evidence type="ECO:0008006" key="6">
    <source>
        <dbReference type="Google" id="ProtNLM"/>
    </source>
</evidence>
<feature type="region of interest" description="Disordered" evidence="3">
    <location>
        <begin position="129"/>
        <end position="197"/>
    </location>
</feature>
<feature type="coiled-coil region" evidence="2">
    <location>
        <begin position="1729"/>
        <end position="1868"/>
    </location>
</feature>
<feature type="region of interest" description="Disordered" evidence="3">
    <location>
        <begin position="2067"/>
        <end position="2217"/>
    </location>
</feature>
<feature type="region of interest" description="Disordered" evidence="3">
    <location>
        <begin position="1238"/>
        <end position="1261"/>
    </location>
</feature>
<accession>A0A0D1VU12</accession>
<evidence type="ECO:0000256" key="1">
    <source>
        <dbReference type="ARBA" id="ARBA00023054"/>
    </source>
</evidence>
<feature type="region of interest" description="Disordered" evidence="3">
    <location>
        <begin position="1343"/>
        <end position="1370"/>
    </location>
</feature>
<dbReference type="Proteomes" id="UP000053599">
    <property type="component" value="Unassembled WGS sequence"/>
</dbReference>
<evidence type="ECO:0000256" key="2">
    <source>
        <dbReference type="SAM" id="Coils"/>
    </source>
</evidence>
<protein>
    <recommendedName>
        <fullName evidence="6">Myosin class II heavy chain</fullName>
    </recommendedName>
</protein>
<dbReference type="EMBL" id="KN846953">
    <property type="protein sequence ID" value="KIV79640.1"/>
    <property type="molecule type" value="Genomic_DNA"/>
</dbReference>
<feature type="compositionally biased region" description="Basic and acidic residues" evidence="3">
    <location>
        <begin position="1186"/>
        <end position="1199"/>
    </location>
</feature>
<feature type="region of interest" description="Disordered" evidence="3">
    <location>
        <begin position="499"/>
        <end position="602"/>
    </location>
</feature>
<feature type="compositionally biased region" description="Basic and acidic residues" evidence="3">
    <location>
        <begin position="2197"/>
        <end position="2206"/>
    </location>
</feature>
<evidence type="ECO:0000313" key="5">
    <source>
        <dbReference type="Proteomes" id="UP000053599"/>
    </source>
</evidence>
<reference evidence="4 5" key="1">
    <citation type="submission" date="2015-01" db="EMBL/GenBank/DDBJ databases">
        <title>The Genome Sequence of Exophiala sideris CBS121828.</title>
        <authorList>
            <consortium name="The Broad Institute Genomics Platform"/>
            <person name="Cuomo C."/>
            <person name="de Hoog S."/>
            <person name="Gorbushina A."/>
            <person name="Stielow B."/>
            <person name="Teixiera M."/>
            <person name="Abouelleil A."/>
            <person name="Chapman S.B."/>
            <person name="Priest M."/>
            <person name="Young S.K."/>
            <person name="Wortman J."/>
            <person name="Nusbaum C."/>
            <person name="Birren B."/>
        </authorList>
    </citation>
    <scope>NUCLEOTIDE SEQUENCE [LARGE SCALE GENOMIC DNA]</scope>
    <source>
        <strain evidence="4 5">CBS 121828</strain>
    </source>
</reference>
<feature type="compositionally biased region" description="Polar residues" evidence="3">
    <location>
        <begin position="536"/>
        <end position="552"/>
    </location>
</feature>
<dbReference type="PANTHER" id="PTHR32083">
    <property type="entry name" value="CILIA AND FLAGELLA-ASSOCIATED PROTEIN 58-RELATED"/>
    <property type="match status" value="1"/>
</dbReference>
<feature type="region of interest" description="Disordered" evidence="3">
    <location>
        <begin position="778"/>
        <end position="801"/>
    </location>
</feature>
<feature type="compositionally biased region" description="Basic and acidic residues" evidence="3">
    <location>
        <begin position="997"/>
        <end position="1006"/>
    </location>
</feature>
<feature type="compositionally biased region" description="Polar residues" evidence="3">
    <location>
        <begin position="1098"/>
        <end position="1125"/>
    </location>
</feature>
<feature type="compositionally biased region" description="Basic and acidic residues" evidence="3">
    <location>
        <begin position="1041"/>
        <end position="1068"/>
    </location>
</feature>
<feature type="compositionally biased region" description="Acidic residues" evidence="3">
    <location>
        <begin position="1146"/>
        <end position="1160"/>
    </location>
</feature>
<feature type="compositionally biased region" description="Polar residues" evidence="3">
    <location>
        <begin position="853"/>
        <end position="863"/>
    </location>
</feature>
<feature type="compositionally biased region" description="Polar residues" evidence="3">
    <location>
        <begin position="2208"/>
        <end position="2217"/>
    </location>
</feature>
<keyword evidence="1 2" id="KW-0175">Coiled coil</keyword>
<organism evidence="4 5">
    <name type="scientific">Exophiala sideris</name>
    <dbReference type="NCBI Taxonomy" id="1016849"/>
    <lineage>
        <taxon>Eukaryota</taxon>
        <taxon>Fungi</taxon>
        <taxon>Dikarya</taxon>
        <taxon>Ascomycota</taxon>
        <taxon>Pezizomycotina</taxon>
        <taxon>Eurotiomycetes</taxon>
        <taxon>Chaetothyriomycetidae</taxon>
        <taxon>Chaetothyriales</taxon>
        <taxon>Herpotrichiellaceae</taxon>
        <taxon>Exophiala</taxon>
    </lineage>
</organism>
<feature type="region of interest" description="Disordered" evidence="3">
    <location>
        <begin position="839"/>
        <end position="945"/>
    </location>
</feature>
<feature type="compositionally biased region" description="Basic and acidic residues" evidence="3">
    <location>
        <begin position="887"/>
        <end position="901"/>
    </location>
</feature>